<dbReference type="SUPFAM" id="SSF88946">
    <property type="entry name" value="Sigma2 domain of RNA polymerase sigma factors"/>
    <property type="match status" value="1"/>
</dbReference>
<accession>A0A418LZG1</accession>
<dbReference type="Proteomes" id="UP000283523">
    <property type="component" value="Unassembled WGS sequence"/>
</dbReference>
<dbReference type="PANTHER" id="PTHR43133:SF8">
    <property type="entry name" value="RNA POLYMERASE SIGMA FACTOR HI_1459-RELATED"/>
    <property type="match status" value="1"/>
</dbReference>
<dbReference type="AlphaFoldDB" id="A0A418LZG1"/>
<dbReference type="Gene3D" id="1.10.10.10">
    <property type="entry name" value="Winged helix-like DNA-binding domain superfamily/Winged helix DNA-binding domain"/>
    <property type="match status" value="1"/>
</dbReference>
<dbReference type="Pfam" id="PF08281">
    <property type="entry name" value="Sigma70_r4_2"/>
    <property type="match status" value="1"/>
</dbReference>
<comment type="similarity">
    <text evidence="1">Belongs to the sigma-70 factor family. ECF subfamily.</text>
</comment>
<evidence type="ECO:0000259" key="6">
    <source>
        <dbReference type="Pfam" id="PF04542"/>
    </source>
</evidence>
<keyword evidence="4" id="KW-0238">DNA-binding</keyword>
<keyword evidence="9" id="KW-1185">Reference proteome</keyword>
<evidence type="ECO:0000259" key="7">
    <source>
        <dbReference type="Pfam" id="PF08281"/>
    </source>
</evidence>
<dbReference type="InterPro" id="IPR039425">
    <property type="entry name" value="RNA_pol_sigma-70-like"/>
</dbReference>
<evidence type="ECO:0000313" key="8">
    <source>
        <dbReference type="EMBL" id="RIV18756.1"/>
    </source>
</evidence>
<evidence type="ECO:0000256" key="5">
    <source>
        <dbReference type="ARBA" id="ARBA00023163"/>
    </source>
</evidence>
<dbReference type="NCBIfam" id="TIGR02937">
    <property type="entry name" value="sigma70-ECF"/>
    <property type="match status" value="1"/>
</dbReference>
<dbReference type="Pfam" id="PF04542">
    <property type="entry name" value="Sigma70_r2"/>
    <property type="match status" value="1"/>
</dbReference>
<dbReference type="GO" id="GO:0003677">
    <property type="term" value="F:DNA binding"/>
    <property type="evidence" value="ECO:0007669"/>
    <property type="project" value="UniProtKB-KW"/>
</dbReference>
<feature type="domain" description="RNA polymerase sigma factor 70 region 4 type 2" evidence="7">
    <location>
        <begin position="144"/>
        <end position="185"/>
    </location>
</feature>
<evidence type="ECO:0000256" key="1">
    <source>
        <dbReference type="ARBA" id="ARBA00010641"/>
    </source>
</evidence>
<evidence type="ECO:0000256" key="4">
    <source>
        <dbReference type="ARBA" id="ARBA00023125"/>
    </source>
</evidence>
<organism evidence="8 9">
    <name type="scientific">Fibrisoma montanum</name>
    <dbReference type="NCBI Taxonomy" id="2305895"/>
    <lineage>
        <taxon>Bacteria</taxon>
        <taxon>Pseudomonadati</taxon>
        <taxon>Bacteroidota</taxon>
        <taxon>Cytophagia</taxon>
        <taxon>Cytophagales</taxon>
        <taxon>Spirosomataceae</taxon>
        <taxon>Fibrisoma</taxon>
    </lineage>
</organism>
<dbReference type="InterPro" id="IPR014284">
    <property type="entry name" value="RNA_pol_sigma-70_dom"/>
</dbReference>
<name>A0A418LZG1_9BACT</name>
<dbReference type="InterPro" id="IPR013324">
    <property type="entry name" value="RNA_pol_sigma_r3/r4-like"/>
</dbReference>
<keyword evidence="2" id="KW-0805">Transcription regulation</keyword>
<dbReference type="CDD" id="cd06171">
    <property type="entry name" value="Sigma70_r4"/>
    <property type="match status" value="1"/>
</dbReference>
<protein>
    <submittedName>
        <fullName evidence="8">Sigma-70 family RNA polymerase sigma factor</fullName>
    </submittedName>
</protein>
<keyword evidence="3" id="KW-0731">Sigma factor</keyword>
<evidence type="ECO:0000313" key="9">
    <source>
        <dbReference type="Proteomes" id="UP000283523"/>
    </source>
</evidence>
<sequence length="210" mass="24002">MNALRINLTLSSSTAENPAPEPPNAALGETVRRERSRLLAFIRRRLPDPDEAEDVLQDVFVELTEAYQLAKPIERVASWLFAVARNKISDWYRKARPNGMQTVSLNAPDFAPDDDGEVPMLGQWLAAADDTGPESEFFRETLYEALTEALAELPADQRDVFVRHELEGQSFKEMAAEWNVPVNTLLSRKRYAVLHLRERLRDLYDDLFNE</sequence>
<dbReference type="OrthoDB" id="9784272at2"/>
<dbReference type="PANTHER" id="PTHR43133">
    <property type="entry name" value="RNA POLYMERASE ECF-TYPE SIGMA FACTO"/>
    <property type="match status" value="1"/>
</dbReference>
<gene>
    <name evidence="8" type="ORF">DYU11_27730</name>
</gene>
<dbReference type="RefSeq" id="WP_119670994.1">
    <property type="nucleotide sequence ID" value="NZ_QXED01000010.1"/>
</dbReference>
<comment type="caution">
    <text evidence="8">The sequence shown here is derived from an EMBL/GenBank/DDBJ whole genome shotgun (WGS) entry which is preliminary data.</text>
</comment>
<proteinExistence type="inferred from homology"/>
<dbReference type="InterPro" id="IPR007627">
    <property type="entry name" value="RNA_pol_sigma70_r2"/>
</dbReference>
<dbReference type="InterPro" id="IPR036388">
    <property type="entry name" value="WH-like_DNA-bd_sf"/>
</dbReference>
<reference evidence="8 9" key="1">
    <citation type="submission" date="2018-08" db="EMBL/GenBank/DDBJ databases">
        <title>Fibrisoma montanum sp. nov., isolated from Danxia mountain soil.</title>
        <authorList>
            <person name="Huang Y."/>
        </authorList>
    </citation>
    <scope>NUCLEOTIDE SEQUENCE [LARGE SCALE GENOMIC DNA]</scope>
    <source>
        <strain evidence="8 9">HYT19</strain>
    </source>
</reference>
<dbReference type="InterPro" id="IPR013249">
    <property type="entry name" value="RNA_pol_sigma70_r4_t2"/>
</dbReference>
<dbReference type="GO" id="GO:0006352">
    <property type="term" value="P:DNA-templated transcription initiation"/>
    <property type="evidence" value="ECO:0007669"/>
    <property type="project" value="InterPro"/>
</dbReference>
<dbReference type="Gene3D" id="1.10.1740.10">
    <property type="match status" value="1"/>
</dbReference>
<dbReference type="EMBL" id="QXED01000010">
    <property type="protein sequence ID" value="RIV18756.1"/>
    <property type="molecule type" value="Genomic_DNA"/>
</dbReference>
<dbReference type="SUPFAM" id="SSF88659">
    <property type="entry name" value="Sigma3 and sigma4 domains of RNA polymerase sigma factors"/>
    <property type="match status" value="1"/>
</dbReference>
<dbReference type="GO" id="GO:0016987">
    <property type="term" value="F:sigma factor activity"/>
    <property type="evidence" value="ECO:0007669"/>
    <property type="project" value="UniProtKB-KW"/>
</dbReference>
<evidence type="ECO:0000256" key="3">
    <source>
        <dbReference type="ARBA" id="ARBA00023082"/>
    </source>
</evidence>
<dbReference type="InterPro" id="IPR013325">
    <property type="entry name" value="RNA_pol_sigma_r2"/>
</dbReference>
<evidence type="ECO:0000256" key="2">
    <source>
        <dbReference type="ARBA" id="ARBA00023015"/>
    </source>
</evidence>
<feature type="domain" description="RNA polymerase sigma-70 region 2" evidence="6">
    <location>
        <begin position="31"/>
        <end position="96"/>
    </location>
</feature>
<keyword evidence="5" id="KW-0804">Transcription</keyword>